<dbReference type="PANTHER" id="PTHR10643">
    <property type="entry name" value="KINETOCHORE PROTEIN NDC80"/>
    <property type="match status" value="1"/>
</dbReference>
<accession>R9AP10</accession>
<comment type="similarity">
    <text evidence="1 10">Belongs to the NDC80/HEC1 family.</text>
</comment>
<dbReference type="OrthoDB" id="7459479at2759"/>
<dbReference type="InterPro" id="IPR057091">
    <property type="entry name" value="NDC80_loop"/>
</dbReference>
<dbReference type="STRING" id="1299270.R9AP10"/>
<dbReference type="InterPro" id="IPR038273">
    <property type="entry name" value="Ndc80_sf"/>
</dbReference>
<feature type="compositionally biased region" description="Polar residues" evidence="12">
    <location>
        <begin position="51"/>
        <end position="66"/>
    </location>
</feature>
<feature type="compositionally biased region" description="Polar residues" evidence="12">
    <location>
        <begin position="8"/>
        <end position="21"/>
    </location>
</feature>
<dbReference type="Pfam" id="PF18077">
    <property type="entry name" value="DUF5595"/>
    <property type="match status" value="1"/>
</dbReference>
<evidence type="ECO:0000256" key="4">
    <source>
        <dbReference type="ARBA" id="ARBA00022776"/>
    </source>
</evidence>
<keyword evidence="17" id="KW-1185">Reference proteome</keyword>
<dbReference type="GO" id="GO:0005634">
    <property type="term" value="C:nucleus"/>
    <property type="evidence" value="ECO:0007669"/>
    <property type="project" value="UniProtKB-SubCell"/>
</dbReference>
<dbReference type="InterPro" id="IPR055260">
    <property type="entry name" value="Ndc80_CH"/>
</dbReference>
<evidence type="ECO:0000256" key="6">
    <source>
        <dbReference type="ARBA" id="ARBA00023054"/>
    </source>
</evidence>
<dbReference type="RefSeq" id="XP_009266508.1">
    <property type="nucleotide sequence ID" value="XM_009268233.1"/>
</dbReference>
<dbReference type="Pfam" id="PF24487">
    <property type="entry name" value="NDC80_loop"/>
    <property type="match status" value="1"/>
</dbReference>
<feature type="domain" description="Kinetochore protein Ndc80 CH" evidence="13">
    <location>
        <begin position="87"/>
        <end position="243"/>
    </location>
</feature>
<gene>
    <name evidence="16" type="ORF">J056_002929</name>
</gene>
<evidence type="ECO:0000256" key="12">
    <source>
        <dbReference type="SAM" id="MobiDB-lite"/>
    </source>
</evidence>
<feature type="coiled-coil region" evidence="11">
    <location>
        <begin position="300"/>
        <end position="438"/>
    </location>
</feature>
<dbReference type="OMA" id="PSHKFQK"/>
<dbReference type="Pfam" id="PF03801">
    <property type="entry name" value="Ndc80_HEC"/>
    <property type="match status" value="1"/>
</dbReference>
<evidence type="ECO:0000256" key="3">
    <source>
        <dbReference type="ARBA" id="ARBA00022618"/>
    </source>
</evidence>
<evidence type="ECO:0000259" key="14">
    <source>
        <dbReference type="Pfam" id="PF18077"/>
    </source>
</evidence>
<dbReference type="HOGENOM" id="CLU_012583_1_0_1"/>
<evidence type="ECO:0000313" key="16">
    <source>
        <dbReference type="EMBL" id="EOR03760.1"/>
    </source>
</evidence>
<evidence type="ECO:0000256" key="9">
    <source>
        <dbReference type="ARBA" id="ARBA00023328"/>
    </source>
</evidence>
<evidence type="ECO:0000256" key="7">
    <source>
        <dbReference type="ARBA" id="ARBA00023242"/>
    </source>
</evidence>
<keyword evidence="4 10" id="KW-0498">Mitosis</keyword>
<dbReference type="GO" id="GO:0051315">
    <property type="term" value="P:attachment of mitotic spindle microtubules to kinetochore"/>
    <property type="evidence" value="ECO:0007669"/>
    <property type="project" value="UniProtKB-UniRule"/>
</dbReference>
<dbReference type="eggNOG" id="KOG0995">
    <property type="taxonomic scope" value="Eukaryota"/>
</dbReference>
<evidence type="ECO:0000313" key="17">
    <source>
        <dbReference type="Proteomes" id="UP000014064"/>
    </source>
</evidence>
<evidence type="ECO:0000256" key="10">
    <source>
        <dbReference type="RuleBase" id="RU368072"/>
    </source>
</evidence>
<evidence type="ECO:0000259" key="13">
    <source>
        <dbReference type="Pfam" id="PF03801"/>
    </source>
</evidence>
<comment type="subunit">
    <text evidence="10">Component of the NDC80 complex.</text>
</comment>
<keyword evidence="2 10" id="KW-0158">Chromosome</keyword>
<dbReference type="AlphaFoldDB" id="R9AP10"/>
<feature type="domain" description="DUF5595" evidence="14">
    <location>
        <begin position="270"/>
        <end position="333"/>
    </location>
</feature>
<keyword evidence="3 10" id="KW-0132">Cell division</keyword>
<keyword evidence="7 10" id="KW-0539">Nucleus</keyword>
<evidence type="ECO:0000256" key="11">
    <source>
        <dbReference type="SAM" id="Coils"/>
    </source>
</evidence>
<comment type="subcellular location">
    <subcellularLocation>
        <location evidence="10">Chromosome</location>
        <location evidence="10">Centromere</location>
        <location evidence="10">Kinetochore</location>
    </subcellularLocation>
    <subcellularLocation>
        <location evidence="10">Nucleus</location>
    </subcellularLocation>
</comment>
<dbReference type="InterPro" id="IPR005550">
    <property type="entry name" value="Kinetochore_Ndc80"/>
</dbReference>
<evidence type="ECO:0000259" key="15">
    <source>
        <dbReference type="Pfam" id="PF24487"/>
    </source>
</evidence>
<name>R9AP10_WALI9</name>
<dbReference type="Gene3D" id="1.10.418.30">
    <property type="entry name" value="Ncd80 complex, Ncd80 subunit"/>
    <property type="match status" value="1"/>
</dbReference>
<feature type="coiled-coil region" evidence="11">
    <location>
        <begin position="536"/>
        <end position="595"/>
    </location>
</feature>
<evidence type="ECO:0000256" key="2">
    <source>
        <dbReference type="ARBA" id="ARBA00022454"/>
    </source>
</evidence>
<dbReference type="GO" id="GO:0031262">
    <property type="term" value="C:Ndc80 complex"/>
    <property type="evidence" value="ECO:0007669"/>
    <property type="project" value="UniProtKB-UniRule"/>
</dbReference>
<dbReference type="GO" id="GO:0051301">
    <property type="term" value="P:cell division"/>
    <property type="evidence" value="ECO:0007669"/>
    <property type="project" value="UniProtKB-UniRule"/>
</dbReference>
<sequence length="660" mass="75991">MDSRRRTILSSQQSQHVQESNIPVPPSALKQKSRYQLQQPQRLSTIPRHSLAQSNSQDNFMPSASRNDAGIYGRQSLAPRMPPPSIQRSSVYGRQSIAPSASHHQISSFLPPPRPLPRDPRPLKDRNYINELKELVHKHLLECGYPFPVTAKTLTSPTTKDFQSMFRFLYTDILDPAFIWAKDFHGKPRKFEEEVLMILRDLRYPVADSISKTQLQAASAQHIWPSMLAMLSWLADMTRTMQHWYTPDVCDDPQLAHPADIYPPDIPNWYEKVSYEYASSTYVAFLQNEDEFPNENAELEDIYKRQDDEILKEVEELEKENQILRKDLEKLEQSPSPLAEATEELQKMKSDKGKFKQLIQHFEEKKSKTETIISKMQAAVEALEKELNEQEAENDKVSKQVEAQNLTPEEIDRMKSTRVQLSDTLDKHRQQIEKIKKSNWDLEITSTKVADNLESVVKTYTELCERIGIIPGPPPEKYMNIQFDLDYSRAAATPSEMFSSTDIKGAIKNALIGMRKDATDKHVEVENDNIIYAEDLQRAEELVVESQEKVQDIQAKLETTKSQTDDEKSRMQAEVSASNTEMREAEQLLHDAQANARKGVLALDQRYQSLMFQYDNLLSTTQNTQQELSQEIVSIVTEIINLKQYVGRVLEDLQKFVEEN</sequence>
<dbReference type="Gene3D" id="6.10.250.1950">
    <property type="match status" value="1"/>
</dbReference>
<dbReference type="KEGG" id="wic:J056_002929"/>
<keyword evidence="9 10" id="KW-0137">Centromere</keyword>
<dbReference type="PANTHER" id="PTHR10643:SF2">
    <property type="entry name" value="KINETOCHORE PROTEIN NDC80 HOMOLOG"/>
    <property type="match status" value="1"/>
</dbReference>
<evidence type="ECO:0000256" key="5">
    <source>
        <dbReference type="ARBA" id="ARBA00022838"/>
    </source>
</evidence>
<keyword evidence="8 10" id="KW-0131">Cell cycle</keyword>
<feature type="domain" description="Kinetochore protein NDC80 loop region" evidence="15">
    <location>
        <begin position="424"/>
        <end position="657"/>
    </location>
</feature>
<dbReference type="EMBL" id="KE007226">
    <property type="protein sequence ID" value="EOR03760.1"/>
    <property type="molecule type" value="Genomic_DNA"/>
</dbReference>
<evidence type="ECO:0000256" key="8">
    <source>
        <dbReference type="ARBA" id="ARBA00023306"/>
    </source>
</evidence>
<dbReference type="InterPro" id="IPR040967">
    <property type="entry name" value="DUF5595"/>
</dbReference>
<dbReference type="Proteomes" id="UP000014064">
    <property type="component" value="Unassembled WGS sequence"/>
</dbReference>
<keyword evidence="5 10" id="KW-0995">Kinetochore</keyword>
<reference evidence="17" key="1">
    <citation type="journal article" date="2013" name="BMC Genomics">
        <title>Genome and transcriptome sequencing of the halophilic fungus Wallemia ichthyophaga: haloadaptations present and absent.</title>
        <authorList>
            <person name="Zajc J."/>
            <person name="Liu Y."/>
            <person name="Dai W."/>
            <person name="Yang Z."/>
            <person name="Hu J."/>
            <person name="Gostincar C."/>
            <person name="Gunde-Cimerman N."/>
        </authorList>
    </citation>
    <scope>NUCLEOTIDE SEQUENCE [LARGE SCALE GENOMIC DNA]</scope>
    <source>
        <strain evidence="17">EXF-994 / CBS 113033</strain>
    </source>
</reference>
<feature type="region of interest" description="Disordered" evidence="12">
    <location>
        <begin position="1"/>
        <end position="124"/>
    </location>
</feature>
<proteinExistence type="inferred from homology"/>
<keyword evidence="6 11" id="KW-0175">Coiled coil</keyword>
<feature type="compositionally biased region" description="Polar residues" evidence="12">
    <location>
        <begin position="34"/>
        <end position="44"/>
    </location>
</feature>
<evidence type="ECO:0000256" key="1">
    <source>
        <dbReference type="ARBA" id="ARBA00007050"/>
    </source>
</evidence>
<feature type="compositionally biased region" description="Polar residues" evidence="12">
    <location>
        <begin position="86"/>
        <end position="108"/>
    </location>
</feature>
<protein>
    <recommendedName>
        <fullName evidence="10">Kinetochore protein NDC80</fullName>
    </recommendedName>
</protein>
<dbReference type="GeneID" id="20375881"/>
<organism evidence="16 17">
    <name type="scientific">Wallemia ichthyophaga (strain EXF-994 / CBS 113033)</name>
    <dbReference type="NCBI Taxonomy" id="1299270"/>
    <lineage>
        <taxon>Eukaryota</taxon>
        <taxon>Fungi</taxon>
        <taxon>Dikarya</taxon>
        <taxon>Basidiomycota</taxon>
        <taxon>Wallemiomycotina</taxon>
        <taxon>Wallemiomycetes</taxon>
        <taxon>Wallemiales</taxon>
        <taxon>Wallemiaceae</taxon>
        <taxon>Wallemia</taxon>
    </lineage>
</organism>
<comment type="function">
    <text evidence="10">Acts as a component of the essential kinetochore-associated NDC80 complex, which is required for chromosome segregation and spindle checkpoint activity.</text>
</comment>